<reference evidence="6 7" key="2">
    <citation type="submission" date="2020-04" db="EMBL/GenBank/DDBJ databases">
        <title>Complete genome sequence of Alteromonas pelagimontana 5.12T.</title>
        <authorList>
            <person name="Sinha R.K."/>
            <person name="Krishnan K.P."/>
            <person name="Kurian J.P."/>
        </authorList>
    </citation>
    <scope>NUCLEOTIDE SEQUENCE [LARGE SCALE GENOMIC DNA]</scope>
    <source>
        <strain evidence="6 7">5.12</strain>
    </source>
</reference>
<evidence type="ECO:0000256" key="3">
    <source>
        <dbReference type="ARBA" id="ARBA00022729"/>
    </source>
</evidence>
<dbReference type="AlphaFoldDB" id="A0A6M4MAP2"/>
<keyword evidence="5" id="KW-0998">Cell outer membrane</keyword>
<dbReference type="InterPro" id="IPR010583">
    <property type="entry name" value="MipA"/>
</dbReference>
<reference evidence="7" key="1">
    <citation type="submission" date="2014-12" db="EMBL/GenBank/DDBJ databases">
        <title>Complete genome sequence of a multi-drug resistant Klebsiella pneumoniae.</title>
        <authorList>
            <person name="Hua X."/>
            <person name="Chen Q."/>
            <person name="Li X."/>
            <person name="Feng Y."/>
            <person name="Ruan Z."/>
            <person name="Yu Y."/>
        </authorList>
    </citation>
    <scope>NUCLEOTIDE SEQUENCE [LARGE SCALE GENOMIC DNA]</scope>
    <source>
        <strain evidence="7">5.12</strain>
    </source>
</reference>
<comment type="similarity">
    <text evidence="2">Belongs to the MipA/OmpV family.</text>
</comment>
<keyword evidence="7" id="KW-1185">Reference proteome</keyword>
<evidence type="ECO:0000256" key="1">
    <source>
        <dbReference type="ARBA" id="ARBA00004442"/>
    </source>
</evidence>
<dbReference type="RefSeq" id="WP_170669018.1">
    <property type="nucleotide sequence ID" value="NZ_CP052766.1"/>
</dbReference>
<proteinExistence type="inferred from homology"/>
<protein>
    <submittedName>
        <fullName evidence="6">MipA/OmpV family protein</fullName>
    </submittedName>
</protein>
<name>A0A6M4MAP2_9ALTE</name>
<dbReference type="KEGG" id="apel:CA267_005305"/>
<evidence type="ECO:0000313" key="7">
    <source>
        <dbReference type="Proteomes" id="UP000219285"/>
    </source>
</evidence>
<dbReference type="Pfam" id="PF06629">
    <property type="entry name" value="MipA"/>
    <property type="match status" value="1"/>
</dbReference>
<evidence type="ECO:0000256" key="2">
    <source>
        <dbReference type="ARBA" id="ARBA00005722"/>
    </source>
</evidence>
<evidence type="ECO:0000256" key="5">
    <source>
        <dbReference type="ARBA" id="ARBA00023237"/>
    </source>
</evidence>
<evidence type="ECO:0000313" key="6">
    <source>
        <dbReference type="EMBL" id="QJR80232.1"/>
    </source>
</evidence>
<dbReference type="EMBL" id="CP052766">
    <property type="protein sequence ID" value="QJR80232.1"/>
    <property type="molecule type" value="Genomic_DNA"/>
</dbReference>
<sequence length="294" mass="33117">MTDYVCGISLLLKHGLLLLLLAFTNFARGECVNNNCIFSDSWQIGLAGGLGERSNPLRGGDDQPLVVVADVAWYGDVFYFDNLEAGYQWQSDENFAFDTYFVLNREARAFKDWHSFDVLSTEAFLSSDNDTQQSPSFGQPVSRISLRQIQSRDWAVHAGIRAHWRNPASEWQLAIQTDASGVHQGQLVNLQYQQNIQMGQWQIGITPNLAWNSAAFNDYYYGVGAEDTLDERLHYHAGSGFRPGVNLSAARPINENWGVLLFFRYQHLPSSLTHSPLVKSNHISSIFAGVTYHF</sequence>
<evidence type="ECO:0000256" key="4">
    <source>
        <dbReference type="ARBA" id="ARBA00023136"/>
    </source>
</evidence>
<comment type="subcellular location">
    <subcellularLocation>
        <location evidence="1">Cell outer membrane</location>
    </subcellularLocation>
</comment>
<organism evidence="6 7">
    <name type="scientific">Alteromonas pelagimontana</name>
    <dbReference type="NCBI Taxonomy" id="1858656"/>
    <lineage>
        <taxon>Bacteria</taxon>
        <taxon>Pseudomonadati</taxon>
        <taxon>Pseudomonadota</taxon>
        <taxon>Gammaproteobacteria</taxon>
        <taxon>Alteromonadales</taxon>
        <taxon>Alteromonadaceae</taxon>
        <taxon>Alteromonas/Salinimonas group</taxon>
        <taxon>Alteromonas</taxon>
    </lineage>
</organism>
<dbReference type="PANTHER" id="PTHR38776">
    <property type="entry name" value="MLTA-INTERACTING PROTEIN-RELATED"/>
    <property type="match status" value="1"/>
</dbReference>
<keyword evidence="3" id="KW-0732">Signal</keyword>
<keyword evidence="4" id="KW-0472">Membrane</keyword>
<dbReference type="PANTHER" id="PTHR38776:SF1">
    <property type="entry name" value="MLTA-INTERACTING PROTEIN-RELATED"/>
    <property type="match status" value="1"/>
</dbReference>
<dbReference type="Proteomes" id="UP000219285">
    <property type="component" value="Chromosome"/>
</dbReference>
<gene>
    <name evidence="6" type="ORF">CA267_005305</name>
</gene>
<accession>A0A6M4MAP2</accession>
<dbReference type="GO" id="GO:0009252">
    <property type="term" value="P:peptidoglycan biosynthetic process"/>
    <property type="evidence" value="ECO:0007669"/>
    <property type="project" value="TreeGrafter"/>
</dbReference>
<dbReference type="GO" id="GO:0009279">
    <property type="term" value="C:cell outer membrane"/>
    <property type="evidence" value="ECO:0007669"/>
    <property type="project" value="UniProtKB-SubCell"/>
</dbReference>